<name>A0A9D4KPG4_DREPO</name>
<organism evidence="1 2">
    <name type="scientific">Dreissena polymorpha</name>
    <name type="common">Zebra mussel</name>
    <name type="synonym">Mytilus polymorpha</name>
    <dbReference type="NCBI Taxonomy" id="45954"/>
    <lineage>
        <taxon>Eukaryota</taxon>
        <taxon>Metazoa</taxon>
        <taxon>Spiralia</taxon>
        <taxon>Lophotrochozoa</taxon>
        <taxon>Mollusca</taxon>
        <taxon>Bivalvia</taxon>
        <taxon>Autobranchia</taxon>
        <taxon>Heteroconchia</taxon>
        <taxon>Euheterodonta</taxon>
        <taxon>Imparidentia</taxon>
        <taxon>Neoheterodontei</taxon>
        <taxon>Myida</taxon>
        <taxon>Dreissenoidea</taxon>
        <taxon>Dreissenidae</taxon>
        <taxon>Dreissena</taxon>
    </lineage>
</organism>
<dbReference type="AlphaFoldDB" id="A0A9D4KPG4"/>
<keyword evidence="2" id="KW-1185">Reference proteome</keyword>
<accession>A0A9D4KPG4</accession>
<reference evidence="1" key="2">
    <citation type="submission" date="2020-11" db="EMBL/GenBank/DDBJ databases">
        <authorList>
            <person name="McCartney M.A."/>
            <person name="Auch B."/>
            <person name="Kono T."/>
            <person name="Mallez S."/>
            <person name="Becker A."/>
            <person name="Gohl D.M."/>
            <person name="Silverstein K.A.T."/>
            <person name="Koren S."/>
            <person name="Bechman K.B."/>
            <person name="Herman A."/>
            <person name="Abrahante J.E."/>
            <person name="Garbe J."/>
        </authorList>
    </citation>
    <scope>NUCLEOTIDE SEQUENCE</scope>
    <source>
        <strain evidence="1">Duluth1</strain>
        <tissue evidence="1">Whole animal</tissue>
    </source>
</reference>
<reference evidence="1" key="1">
    <citation type="journal article" date="2019" name="bioRxiv">
        <title>The Genome of the Zebra Mussel, Dreissena polymorpha: A Resource for Invasive Species Research.</title>
        <authorList>
            <person name="McCartney M.A."/>
            <person name="Auch B."/>
            <person name="Kono T."/>
            <person name="Mallez S."/>
            <person name="Zhang Y."/>
            <person name="Obille A."/>
            <person name="Becker A."/>
            <person name="Abrahante J.E."/>
            <person name="Garbe J."/>
            <person name="Badalamenti J.P."/>
            <person name="Herman A."/>
            <person name="Mangelson H."/>
            <person name="Liachko I."/>
            <person name="Sullivan S."/>
            <person name="Sone E.D."/>
            <person name="Koren S."/>
            <person name="Silverstein K.A.T."/>
            <person name="Beckman K.B."/>
            <person name="Gohl D.M."/>
        </authorList>
    </citation>
    <scope>NUCLEOTIDE SEQUENCE</scope>
    <source>
        <strain evidence="1">Duluth1</strain>
        <tissue evidence="1">Whole animal</tissue>
    </source>
</reference>
<sequence length="56" mass="6292">MPMTGAHAERDDRCCLKSYLPIYAQGVAEITIQEKNCPTTVHAVHATNRHKEPDDK</sequence>
<comment type="caution">
    <text evidence="1">The sequence shown here is derived from an EMBL/GenBank/DDBJ whole genome shotgun (WGS) entry which is preliminary data.</text>
</comment>
<evidence type="ECO:0000313" key="1">
    <source>
        <dbReference type="EMBL" id="KAH3843622.1"/>
    </source>
</evidence>
<gene>
    <name evidence="1" type="ORF">DPMN_117146</name>
</gene>
<protein>
    <submittedName>
        <fullName evidence="1">Uncharacterized protein</fullName>
    </submittedName>
</protein>
<dbReference type="Proteomes" id="UP000828390">
    <property type="component" value="Unassembled WGS sequence"/>
</dbReference>
<proteinExistence type="predicted"/>
<evidence type="ECO:0000313" key="2">
    <source>
        <dbReference type="Proteomes" id="UP000828390"/>
    </source>
</evidence>
<dbReference type="EMBL" id="JAIWYP010000004">
    <property type="protein sequence ID" value="KAH3843622.1"/>
    <property type="molecule type" value="Genomic_DNA"/>
</dbReference>